<evidence type="ECO:0000256" key="1">
    <source>
        <dbReference type="ARBA" id="ARBA00004123"/>
    </source>
</evidence>
<evidence type="ECO:0000256" key="3">
    <source>
        <dbReference type="ARBA" id="ARBA00022737"/>
    </source>
</evidence>
<keyword evidence="4" id="KW-0539">Nucleus</keyword>
<evidence type="ECO:0000256" key="4">
    <source>
        <dbReference type="ARBA" id="ARBA00023242"/>
    </source>
</evidence>
<evidence type="ECO:0000313" key="7">
    <source>
        <dbReference type="Proteomes" id="UP000789595"/>
    </source>
</evidence>
<protein>
    <submittedName>
        <fullName evidence="6">Uncharacterized protein</fullName>
    </submittedName>
</protein>
<dbReference type="SUPFAM" id="SSF50998">
    <property type="entry name" value="Quinoprotein alcohol dehydrogenase-like"/>
    <property type="match status" value="1"/>
</dbReference>
<dbReference type="SMART" id="SM00320">
    <property type="entry name" value="WD40"/>
    <property type="match status" value="4"/>
</dbReference>
<dbReference type="PANTHER" id="PTHR19848:SF0">
    <property type="entry name" value="NOTCHLESS PROTEIN HOMOLOG 1"/>
    <property type="match status" value="1"/>
</dbReference>
<dbReference type="OrthoDB" id="2161379at2759"/>
<evidence type="ECO:0000256" key="5">
    <source>
        <dbReference type="SAM" id="MobiDB-lite"/>
    </source>
</evidence>
<feature type="region of interest" description="Disordered" evidence="5">
    <location>
        <begin position="594"/>
        <end position="619"/>
    </location>
</feature>
<dbReference type="Pfam" id="PF00400">
    <property type="entry name" value="WD40"/>
    <property type="match status" value="1"/>
</dbReference>
<organism evidence="6 7">
    <name type="scientific">Pelagomonas calceolata</name>
    <dbReference type="NCBI Taxonomy" id="35677"/>
    <lineage>
        <taxon>Eukaryota</taxon>
        <taxon>Sar</taxon>
        <taxon>Stramenopiles</taxon>
        <taxon>Ochrophyta</taxon>
        <taxon>Pelagophyceae</taxon>
        <taxon>Pelagomonadales</taxon>
        <taxon>Pelagomonadaceae</taxon>
        <taxon>Pelagomonas</taxon>
    </lineage>
</organism>
<comment type="subcellular location">
    <subcellularLocation>
        <location evidence="1">Nucleus</location>
    </subcellularLocation>
</comment>
<evidence type="ECO:0000313" key="6">
    <source>
        <dbReference type="EMBL" id="CAH0371175.1"/>
    </source>
</evidence>
<keyword evidence="2" id="KW-0853">WD repeat</keyword>
<dbReference type="AlphaFoldDB" id="A0A8J2WJJ7"/>
<gene>
    <name evidence="6" type="ORF">PECAL_3P11050</name>
</gene>
<dbReference type="Proteomes" id="UP000789595">
    <property type="component" value="Unassembled WGS sequence"/>
</dbReference>
<keyword evidence="7" id="KW-1185">Reference proteome</keyword>
<dbReference type="EMBL" id="CAKKNE010000003">
    <property type="protein sequence ID" value="CAH0371175.1"/>
    <property type="molecule type" value="Genomic_DNA"/>
</dbReference>
<evidence type="ECO:0000256" key="2">
    <source>
        <dbReference type="ARBA" id="ARBA00022574"/>
    </source>
</evidence>
<feature type="compositionally biased region" description="Polar residues" evidence="5">
    <location>
        <begin position="14"/>
        <end position="23"/>
    </location>
</feature>
<dbReference type="InterPro" id="IPR015943">
    <property type="entry name" value="WD40/YVTN_repeat-like_dom_sf"/>
</dbReference>
<feature type="region of interest" description="Disordered" evidence="5">
    <location>
        <begin position="513"/>
        <end position="582"/>
    </location>
</feature>
<dbReference type="InterPro" id="IPR001680">
    <property type="entry name" value="WD40_rpt"/>
</dbReference>
<feature type="region of interest" description="Disordered" evidence="5">
    <location>
        <begin position="1"/>
        <end position="31"/>
    </location>
</feature>
<sequence>MPRTTKEATATGHKCTTTSQGNMASAPPPTEPQNALKRLTALPHAVAVTRICARKDGGVYSTASDGRVCLTNDTGRPSLKFGERGSIEVDGWQHDLELVEDQLLLGAGALATKAWDATTGAQVASLQGHQGATRCVSGFTTNRVATGGDDGFCRVSDLSREDAPCVAKLAPSESEDYGLKCVLSDQSNVITLVDAAGRLQLWDRRGGTPVALGEHPEIANRGIARDGSAIYSLGGRRAQVLAWDARKPNQSRVVGKHQDAPVALAMCSKGVLSASKDGGVALWDPTSCSLLDELRAPGKKPTALSVVDDVVYACGSDRVVRVWEAGTIPRPPGPRPCCDCEGTGRKTLPSGSKCICVACFGSGKSPVDDVSSDEDDDVSTQAPPPPEVAKAVETKKAPAKVPSWLTKLTAVGALKAPAKPGQRGGLDVRSTRFKPGTLVVLAASLPDAEPVDTLKRKGGAEPSIRGNEVGEIKADDRSRVPYEVKGPRATTSWFEAAQLAACPPERAAKGKAALAAAKAPAPPKPPKAVPVKAPTSPSGADAAFMNFRGGPSAPVPGGTAVAPRAQPKTKEEKAAQRAADANVDASLQQYMAQREAKKAAGGGRKPVSDRLKKLRERAG</sequence>
<keyword evidence="3" id="KW-0677">Repeat</keyword>
<feature type="compositionally biased region" description="Basic and acidic residues" evidence="5">
    <location>
        <begin position="606"/>
        <end position="619"/>
    </location>
</feature>
<dbReference type="GO" id="GO:0000027">
    <property type="term" value="P:ribosomal large subunit assembly"/>
    <property type="evidence" value="ECO:0007669"/>
    <property type="project" value="TreeGrafter"/>
</dbReference>
<accession>A0A8J2WJJ7</accession>
<name>A0A8J2WJJ7_9STRA</name>
<proteinExistence type="predicted"/>
<dbReference type="Gene3D" id="2.130.10.10">
    <property type="entry name" value="YVTN repeat-like/Quinoprotein amine dehydrogenase"/>
    <property type="match status" value="2"/>
</dbReference>
<comment type="caution">
    <text evidence="6">The sequence shown here is derived from an EMBL/GenBank/DDBJ whole genome shotgun (WGS) entry which is preliminary data.</text>
</comment>
<dbReference type="PANTHER" id="PTHR19848">
    <property type="entry name" value="WD40 REPEAT PROTEIN"/>
    <property type="match status" value="1"/>
</dbReference>
<dbReference type="GO" id="GO:0005730">
    <property type="term" value="C:nucleolus"/>
    <property type="evidence" value="ECO:0007669"/>
    <property type="project" value="TreeGrafter"/>
</dbReference>
<feature type="region of interest" description="Disordered" evidence="5">
    <location>
        <begin position="366"/>
        <end position="387"/>
    </location>
</feature>
<dbReference type="InterPro" id="IPR011047">
    <property type="entry name" value="Quinoprotein_ADH-like_sf"/>
</dbReference>
<reference evidence="6" key="1">
    <citation type="submission" date="2021-11" db="EMBL/GenBank/DDBJ databases">
        <authorList>
            <consortium name="Genoscope - CEA"/>
            <person name="William W."/>
        </authorList>
    </citation>
    <scope>NUCLEOTIDE SEQUENCE</scope>
</reference>